<feature type="domain" description="Large ribosomal subunit protein uL6 alpha-beta" evidence="4">
    <location>
        <begin position="97"/>
        <end position="176"/>
    </location>
</feature>
<dbReference type="Pfam" id="PF00347">
    <property type="entry name" value="Ribosomal_L6"/>
    <property type="match status" value="2"/>
</dbReference>
<dbReference type="STRING" id="133385.A0A2T9YJ95"/>
<accession>A0A2T9YJ95</accession>
<proteinExistence type="inferred from homology"/>
<dbReference type="FunFam" id="3.90.930.12:FF:000003">
    <property type="entry name" value="60S ribosomal protein L9"/>
    <property type="match status" value="1"/>
</dbReference>
<evidence type="ECO:0000256" key="1">
    <source>
        <dbReference type="ARBA" id="ARBA00009356"/>
    </source>
</evidence>
<dbReference type="PANTHER" id="PTHR11655:SF16">
    <property type="entry name" value="60S RIBOSOMAL PROTEIN L9"/>
    <property type="match status" value="1"/>
</dbReference>
<organism evidence="5 6">
    <name type="scientific">Smittium simulii</name>
    <dbReference type="NCBI Taxonomy" id="133385"/>
    <lineage>
        <taxon>Eukaryota</taxon>
        <taxon>Fungi</taxon>
        <taxon>Fungi incertae sedis</taxon>
        <taxon>Zoopagomycota</taxon>
        <taxon>Kickxellomycotina</taxon>
        <taxon>Harpellomycetes</taxon>
        <taxon>Harpellales</taxon>
        <taxon>Legeriomycetaceae</taxon>
        <taxon>Smittium</taxon>
    </lineage>
</organism>
<evidence type="ECO:0000313" key="5">
    <source>
        <dbReference type="EMBL" id="PVU92420.1"/>
    </source>
</evidence>
<comment type="caution">
    <text evidence="5">The sequence shown here is derived from an EMBL/GenBank/DDBJ whole genome shotgun (WGS) entry which is preliminary data.</text>
</comment>
<dbReference type="AlphaFoldDB" id="A0A2T9YJ95"/>
<dbReference type="EMBL" id="MBFR01000162">
    <property type="protein sequence ID" value="PVU92420.1"/>
    <property type="molecule type" value="Genomic_DNA"/>
</dbReference>
<sequence length="304" mass="34500">MKNIYKEDIVVIPEGVKVECKARKVTVTGPRGVLYRDFRFMNIDIIRVGKNKIRVVVWHGGRKHLACIRTLCSHIENLITGVTKGYEYKMRMVYAHFPINVVIASDNKSIEIRNFLGEKYVRKVELLEGVTITQTTNVKDELVLIGNSLDNVSQSAATIKQSTLVRNKDIRKFLDGIYVSSKMKFGLHILKSLLRTAVVTATDLAENYCNAKIAVLQSRRTDYKARRNAEVKQACDLYTGNKPKELWSWLKLQARRLKTSITDGPVLDVNGNLVTDLGEKAKVWANHFEQLAMDTTDNSRSAQK</sequence>
<evidence type="ECO:0000259" key="4">
    <source>
        <dbReference type="Pfam" id="PF00347"/>
    </source>
</evidence>
<dbReference type="PROSITE" id="PS00700">
    <property type="entry name" value="RIBOSOMAL_L6_2"/>
    <property type="match status" value="1"/>
</dbReference>
<gene>
    <name evidence="5" type="ORF">BB561_003830</name>
</gene>
<dbReference type="Gene3D" id="3.90.930.12">
    <property type="entry name" value="Ribosomal protein L6, alpha-beta domain"/>
    <property type="match status" value="2"/>
</dbReference>
<feature type="domain" description="Large ribosomal subunit protein uL6 alpha-beta" evidence="4">
    <location>
        <begin position="12"/>
        <end position="85"/>
    </location>
</feature>
<dbReference type="InterPro" id="IPR000702">
    <property type="entry name" value="Ribosomal_uL6-like"/>
</dbReference>
<dbReference type="GO" id="GO:0022625">
    <property type="term" value="C:cytosolic large ribosomal subunit"/>
    <property type="evidence" value="ECO:0007669"/>
    <property type="project" value="TreeGrafter"/>
</dbReference>
<evidence type="ECO:0000256" key="3">
    <source>
        <dbReference type="ARBA" id="ARBA00023274"/>
    </source>
</evidence>
<evidence type="ECO:0000256" key="2">
    <source>
        <dbReference type="ARBA" id="ARBA00022980"/>
    </source>
</evidence>
<dbReference type="Proteomes" id="UP000245383">
    <property type="component" value="Unassembled WGS sequence"/>
</dbReference>
<dbReference type="SUPFAM" id="SSF56053">
    <property type="entry name" value="Ribosomal protein L6"/>
    <property type="match status" value="2"/>
</dbReference>
<dbReference type="FunFam" id="3.90.930.12:FF:000004">
    <property type="entry name" value="60S ribosomal protein L9"/>
    <property type="match status" value="1"/>
</dbReference>
<keyword evidence="2" id="KW-0689">Ribosomal protein</keyword>
<dbReference type="PANTHER" id="PTHR11655">
    <property type="entry name" value="60S/50S RIBOSOMAL PROTEIN L6/L9"/>
    <property type="match status" value="1"/>
</dbReference>
<dbReference type="InterPro" id="IPR020040">
    <property type="entry name" value="Ribosomal_uL6_a/b-dom"/>
</dbReference>
<comment type="similarity">
    <text evidence="1">Belongs to the universal ribosomal protein uL6 family.</text>
</comment>
<reference evidence="5 6" key="1">
    <citation type="journal article" date="2018" name="MBio">
        <title>Comparative Genomics Reveals the Core Gene Toolbox for the Fungus-Insect Symbiosis.</title>
        <authorList>
            <person name="Wang Y."/>
            <person name="Stata M."/>
            <person name="Wang W."/>
            <person name="Stajich J.E."/>
            <person name="White M.M."/>
            <person name="Moncalvo J.M."/>
        </authorList>
    </citation>
    <scope>NUCLEOTIDE SEQUENCE [LARGE SCALE GENOMIC DNA]</scope>
    <source>
        <strain evidence="5 6">SWE-8-4</strain>
    </source>
</reference>
<protein>
    <recommendedName>
        <fullName evidence="4">Large ribosomal subunit protein uL6 alpha-beta domain-containing protein</fullName>
    </recommendedName>
</protein>
<dbReference type="GO" id="GO:0002181">
    <property type="term" value="P:cytoplasmic translation"/>
    <property type="evidence" value="ECO:0007669"/>
    <property type="project" value="TreeGrafter"/>
</dbReference>
<keyword evidence="3" id="KW-0687">Ribonucleoprotein</keyword>
<keyword evidence="6" id="KW-1185">Reference proteome</keyword>
<dbReference type="OrthoDB" id="10252633at2759"/>
<dbReference type="InterPro" id="IPR002359">
    <property type="entry name" value="Ribosomal_uL6_CS2"/>
</dbReference>
<evidence type="ECO:0000313" key="6">
    <source>
        <dbReference type="Proteomes" id="UP000245383"/>
    </source>
</evidence>
<dbReference type="GO" id="GO:0003735">
    <property type="term" value="F:structural constituent of ribosome"/>
    <property type="evidence" value="ECO:0007669"/>
    <property type="project" value="InterPro"/>
</dbReference>
<name>A0A2T9YJ95_9FUNG</name>
<dbReference type="GO" id="GO:0019843">
    <property type="term" value="F:rRNA binding"/>
    <property type="evidence" value="ECO:0007669"/>
    <property type="project" value="InterPro"/>
</dbReference>
<dbReference type="InterPro" id="IPR036789">
    <property type="entry name" value="Ribosomal_uL6-like_a/b-dom_sf"/>
</dbReference>